<proteinExistence type="predicted"/>
<dbReference type="GeneID" id="97671901"/>
<dbReference type="PANTHER" id="PTHR42815:SF2">
    <property type="entry name" value="FAD-BINDING, PUTATIVE (AFU_ORTHOLOGUE AFUA_6G07600)-RELATED"/>
    <property type="match status" value="1"/>
</dbReference>
<reference evidence="3" key="1">
    <citation type="submission" date="2015-07" db="EMBL/GenBank/DDBJ databases">
        <authorList>
            <person name="Rodrigo-Torres Lidia"/>
            <person name="Arahal R.David."/>
        </authorList>
    </citation>
    <scope>NUCLEOTIDE SEQUENCE [LARGE SCALE GENOMIC DNA]</scope>
    <source>
        <strain evidence="3">CECT 5096</strain>
    </source>
</reference>
<evidence type="ECO:0000313" key="2">
    <source>
        <dbReference type="EMBL" id="CTQ76008.1"/>
    </source>
</evidence>
<dbReference type="SUPFAM" id="SSF50475">
    <property type="entry name" value="FMN-binding split barrel"/>
    <property type="match status" value="1"/>
</dbReference>
<dbReference type="OrthoDB" id="9790331at2"/>
<dbReference type="Pfam" id="PF01243">
    <property type="entry name" value="PNPOx_N"/>
    <property type="match status" value="1"/>
</dbReference>
<dbReference type="AlphaFoldDB" id="A0A0M7AWB5"/>
<dbReference type="EMBL" id="CXWC01000012">
    <property type="protein sequence ID" value="CTQ76008.1"/>
    <property type="molecule type" value="Genomic_DNA"/>
</dbReference>
<dbReference type="RefSeq" id="WP_055118279.1">
    <property type="nucleotide sequence ID" value="NZ_CXWA01000011.1"/>
</dbReference>
<dbReference type="InterPro" id="IPR011576">
    <property type="entry name" value="Pyridox_Oxase_N"/>
</dbReference>
<evidence type="ECO:0000259" key="1">
    <source>
        <dbReference type="Pfam" id="PF01243"/>
    </source>
</evidence>
<protein>
    <submittedName>
        <fullName evidence="2">Pyridoxamine 5'-phosphate oxidase, FMN-binding family</fullName>
    </submittedName>
</protein>
<accession>A0A0M7AWB5</accession>
<sequence length="209" mass="23584">MTRAFTEIAFTKGVRERQSEQGSRESYAALDDETADRGDRLTAAEAQFIRARDGFYQATVSESGWPYVQFRGGPVGFLKVLDDKTLAYADFRGNRQYISHGNLGSDSRVSIILMDYPNRARLKIWAQAQQKTIAGNETLAASVTEKGYRGLPERVILLTVEAFDWNCPQHIPQRFTLAELAPDLNVMRNRIRALEEENAELKAFLKSST</sequence>
<feature type="domain" description="Pyridoxamine 5'-phosphate oxidase N-terminal" evidence="1">
    <location>
        <begin position="42"/>
        <end position="131"/>
    </location>
</feature>
<gene>
    <name evidence="2" type="ORF">LA5096_04616</name>
</gene>
<evidence type="ECO:0000313" key="3">
    <source>
        <dbReference type="Proteomes" id="UP000049983"/>
    </source>
</evidence>
<name>A0A0M7AWB5_9HYPH</name>
<dbReference type="Gene3D" id="2.30.110.10">
    <property type="entry name" value="Electron Transport, Fmn-binding Protein, Chain A"/>
    <property type="match status" value="1"/>
</dbReference>
<dbReference type="Proteomes" id="UP000049983">
    <property type="component" value="Unassembled WGS sequence"/>
</dbReference>
<organism evidence="2 3">
    <name type="scientific">Roseibium album</name>
    <dbReference type="NCBI Taxonomy" id="311410"/>
    <lineage>
        <taxon>Bacteria</taxon>
        <taxon>Pseudomonadati</taxon>
        <taxon>Pseudomonadota</taxon>
        <taxon>Alphaproteobacteria</taxon>
        <taxon>Hyphomicrobiales</taxon>
        <taxon>Stappiaceae</taxon>
        <taxon>Roseibium</taxon>
    </lineage>
</organism>
<keyword evidence="3" id="KW-1185">Reference proteome</keyword>
<dbReference type="PANTHER" id="PTHR42815">
    <property type="entry name" value="FAD-BINDING, PUTATIVE (AFU_ORTHOLOGUE AFUA_6G07600)-RELATED"/>
    <property type="match status" value="1"/>
</dbReference>
<dbReference type="STRING" id="311410.LA5095_04087"/>
<dbReference type="InterPro" id="IPR012349">
    <property type="entry name" value="Split_barrel_FMN-bd"/>
</dbReference>